<dbReference type="Proteomes" id="UP000185639">
    <property type="component" value="Unassembled WGS sequence"/>
</dbReference>
<name>A0A1N7QE85_9GAMM</name>
<keyword evidence="2" id="KW-1185">Reference proteome</keyword>
<dbReference type="STRING" id="484498.SAMN05421686_1302"/>
<gene>
    <name evidence="1" type="ORF">SAMN05421686_1302</name>
</gene>
<reference evidence="2" key="1">
    <citation type="submission" date="2017-01" db="EMBL/GenBank/DDBJ databases">
        <authorList>
            <person name="Varghese N."/>
            <person name="Submissions S."/>
        </authorList>
    </citation>
    <scope>NUCLEOTIDE SEQUENCE [LARGE SCALE GENOMIC DNA]</scope>
    <source>
        <strain evidence="2">DSM 24913</strain>
    </source>
</reference>
<organism evidence="1 2">
    <name type="scientific">Thalassolituus maritimus</name>
    <dbReference type="NCBI Taxonomy" id="484498"/>
    <lineage>
        <taxon>Bacteria</taxon>
        <taxon>Pseudomonadati</taxon>
        <taxon>Pseudomonadota</taxon>
        <taxon>Gammaproteobacteria</taxon>
        <taxon>Oceanospirillales</taxon>
        <taxon>Oceanospirillaceae</taxon>
        <taxon>Thalassolituus</taxon>
    </lineage>
</organism>
<protein>
    <submittedName>
        <fullName evidence="1">Uncharacterized protein</fullName>
    </submittedName>
</protein>
<dbReference type="EMBL" id="FTOH01000030">
    <property type="protein sequence ID" value="SIT21191.1"/>
    <property type="molecule type" value="Genomic_DNA"/>
</dbReference>
<proteinExistence type="predicted"/>
<sequence length="59" mass="6660">MFVVLLGYFKVKPIMLSTGYHQIKPDLKYVCSEILPVLVSDSLIILRRPVFGFTNASSN</sequence>
<evidence type="ECO:0000313" key="1">
    <source>
        <dbReference type="EMBL" id="SIT21191.1"/>
    </source>
</evidence>
<evidence type="ECO:0000313" key="2">
    <source>
        <dbReference type="Proteomes" id="UP000185639"/>
    </source>
</evidence>
<accession>A0A1N7QE85</accession>
<dbReference type="AlphaFoldDB" id="A0A1N7QE85"/>